<sequence>MKSLDQITQLVGTKSLKNLNYELQNADYEGCTFQIGETTFRSRLAKLTPKKKGYFVAFWEKDANNQNIAFQLNNSPDKLIIVIDDDQQKGQFIIPKDELRKRHVLTDTNKVGKMAMRVYPSWIKDLNSSAQKTQAWQCQYFVDVKDDDLTEKINVLYSLK</sequence>
<organism evidence="1 2">
    <name type="scientific">Leuconostoc carnosum</name>
    <dbReference type="NCBI Taxonomy" id="1252"/>
    <lineage>
        <taxon>Bacteria</taxon>
        <taxon>Bacillati</taxon>
        <taxon>Bacillota</taxon>
        <taxon>Bacilli</taxon>
        <taxon>Lactobacillales</taxon>
        <taxon>Lactobacillaceae</taxon>
        <taxon>Leuconostoc</taxon>
    </lineage>
</organism>
<dbReference type="OMA" id="IRVYPIW"/>
<dbReference type="GeneID" id="61186242"/>
<name>A0AAE6M2X5_LEUCA</name>
<dbReference type="Gene3D" id="3.40.1350.140">
    <property type="entry name" value="MepB-like"/>
    <property type="match status" value="1"/>
</dbReference>
<gene>
    <name evidence="1" type="ORF">FGL89_00720</name>
</gene>
<accession>A0AAE6M2X5</accession>
<dbReference type="Proteomes" id="UP000321332">
    <property type="component" value="Chromosome"/>
</dbReference>
<dbReference type="InterPro" id="IPR038231">
    <property type="entry name" value="MepB-like_sf"/>
</dbReference>
<dbReference type="AlphaFoldDB" id="A0AAE6M2X5"/>
<reference evidence="1 2" key="1">
    <citation type="submission" date="2019-06" db="EMBL/GenBank/DDBJ databases">
        <title>Genome analyses of bacteria isolated from kimchi.</title>
        <authorList>
            <person name="Lee S."/>
            <person name="Ahn S."/>
            <person name="Roh S."/>
        </authorList>
    </citation>
    <scope>NUCLEOTIDE SEQUENCE [LARGE SCALE GENOMIC DNA]</scope>
    <source>
        <strain evidence="1 2">CBA3620</strain>
    </source>
</reference>
<evidence type="ECO:0000313" key="2">
    <source>
        <dbReference type="Proteomes" id="UP000321332"/>
    </source>
</evidence>
<dbReference type="Pfam" id="PF08877">
    <property type="entry name" value="MepB-like"/>
    <property type="match status" value="1"/>
</dbReference>
<evidence type="ECO:0000313" key="1">
    <source>
        <dbReference type="EMBL" id="QEA32763.1"/>
    </source>
</evidence>
<dbReference type="RefSeq" id="WP_014974365.1">
    <property type="nucleotide sequence ID" value="NZ_CP042374.1"/>
</dbReference>
<proteinExistence type="predicted"/>
<protein>
    <submittedName>
        <fullName evidence="1">MepB protein</fullName>
    </submittedName>
</protein>
<dbReference type="InterPro" id="IPR011235">
    <property type="entry name" value="MepB-like"/>
</dbReference>
<dbReference type="PIRSF" id="PIRSF032285">
    <property type="entry name" value="UCP032285"/>
    <property type="match status" value="1"/>
</dbReference>
<dbReference type="EMBL" id="CP042374">
    <property type="protein sequence ID" value="QEA32763.1"/>
    <property type="molecule type" value="Genomic_DNA"/>
</dbReference>